<evidence type="ECO:0000313" key="1">
    <source>
        <dbReference type="EMBL" id="RLN05772.1"/>
    </source>
</evidence>
<comment type="caution">
    <text evidence="2">The sequence shown here is derived from an EMBL/GenBank/DDBJ whole genome shotgun (WGS) entry which is preliminary data.</text>
</comment>
<accession>A0A3R7JU67</accession>
<keyword evidence="3" id="KW-1185">Reference proteome</keyword>
<name>A0A3R7JU67_9STRA</name>
<dbReference type="Proteomes" id="UP000285624">
    <property type="component" value="Unassembled WGS sequence"/>
</dbReference>
<reference evidence="3 4" key="1">
    <citation type="submission" date="2018-07" db="EMBL/GenBank/DDBJ databases">
        <title>Genome sequencing of oomycete isolates from Chile give support for New Zealand origin for Phytophthora kernoviae and make available the first Nothophytophthora sp. genome.</title>
        <authorList>
            <person name="Studholme D.J."/>
            <person name="Sanfuentes E."/>
            <person name="Panda P."/>
            <person name="Hill R."/>
            <person name="Sambles C."/>
            <person name="Grant M."/>
            <person name="Williams N.M."/>
            <person name="Mcdougal R.L."/>
        </authorList>
    </citation>
    <scope>NUCLEOTIDE SEQUENCE [LARGE SCALE GENOMIC DNA]</scope>
    <source>
        <strain evidence="1">Chile2</strain>
        <strain evidence="2">Chile4</strain>
    </source>
</reference>
<evidence type="ECO:0000313" key="2">
    <source>
        <dbReference type="EMBL" id="RLN72362.1"/>
    </source>
</evidence>
<protein>
    <submittedName>
        <fullName evidence="2">Uncharacterized protein</fullName>
    </submittedName>
</protein>
<dbReference type="AlphaFoldDB" id="A0A3R7JU67"/>
<dbReference type="EMBL" id="MBDN02001206">
    <property type="protein sequence ID" value="RLN72362.1"/>
    <property type="molecule type" value="Genomic_DNA"/>
</dbReference>
<dbReference type="EMBL" id="MAYM02002085">
    <property type="protein sequence ID" value="RLN05772.1"/>
    <property type="molecule type" value="Genomic_DNA"/>
</dbReference>
<sequence length="94" mass="10267">MIETLKAAAAGNGANAVKAAEKLKAMELKVGNGVMSAKAVKKEARMFKVMLDAEMKPKQLYQALSLDLLGSAAIHTNAYKLYQRIRLQTAKMDR</sequence>
<proteinExistence type="predicted"/>
<evidence type="ECO:0000313" key="4">
    <source>
        <dbReference type="Proteomes" id="UP000285883"/>
    </source>
</evidence>
<organism evidence="2 3">
    <name type="scientific">Phytophthora kernoviae</name>
    <dbReference type="NCBI Taxonomy" id="325452"/>
    <lineage>
        <taxon>Eukaryota</taxon>
        <taxon>Sar</taxon>
        <taxon>Stramenopiles</taxon>
        <taxon>Oomycota</taxon>
        <taxon>Peronosporomycetes</taxon>
        <taxon>Peronosporales</taxon>
        <taxon>Peronosporaceae</taxon>
        <taxon>Phytophthora</taxon>
    </lineage>
</organism>
<dbReference type="Proteomes" id="UP000285883">
    <property type="component" value="Unassembled WGS sequence"/>
</dbReference>
<evidence type="ECO:0000313" key="3">
    <source>
        <dbReference type="Proteomes" id="UP000285624"/>
    </source>
</evidence>
<gene>
    <name evidence="1" type="ORF">BBI17_009758</name>
    <name evidence="2" type="ORF">BBO99_00009831</name>
</gene>